<evidence type="ECO:0000256" key="1">
    <source>
        <dbReference type="SAM" id="MobiDB-lite"/>
    </source>
</evidence>
<keyword evidence="3" id="KW-1185">Reference proteome</keyword>
<feature type="compositionally biased region" description="Basic residues" evidence="1">
    <location>
        <begin position="84"/>
        <end position="104"/>
    </location>
</feature>
<evidence type="ECO:0000313" key="3">
    <source>
        <dbReference type="Proteomes" id="UP000886595"/>
    </source>
</evidence>
<protein>
    <submittedName>
        <fullName evidence="2">Uncharacterized protein</fullName>
    </submittedName>
</protein>
<dbReference type="AlphaFoldDB" id="A0A8X7P5V5"/>
<reference evidence="2 3" key="1">
    <citation type="submission" date="2020-02" db="EMBL/GenBank/DDBJ databases">
        <authorList>
            <person name="Ma Q."/>
            <person name="Huang Y."/>
            <person name="Song X."/>
            <person name="Pei D."/>
        </authorList>
    </citation>
    <scope>NUCLEOTIDE SEQUENCE [LARGE SCALE GENOMIC DNA]</scope>
    <source>
        <strain evidence="2">Sxm20200214</strain>
        <tissue evidence="2">Leaf</tissue>
    </source>
</reference>
<dbReference type="Proteomes" id="UP000886595">
    <property type="component" value="Unassembled WGS sequence"/>
</dbReference>
<feature type="region of interest" description="Disordered" evidence="1">
    <location>
        <begin position="69"/>
        <end position="108"/>
    </location>
</feature>
<comment type="caution">
    <text evidence="2">The sequence shown here is derived from an EMBL/GenBank/DDBJ whole genome shotgun (WGS) entry which is preliminary data.</text>
</comment>
<dbReference type="EMBL" id="JAAMPC010000138">
    <property type="protein sequence ID" value="KAG2243879.1"/>
    <property type="molecule type" value="Genomic_DNA"/>
</dbReference>
<accession>A0A8X7P5V5</accession>
<name>A0A8X7P5V5_BRACI</name>
<gene>
    <name evidence="2" type="ORF">Bca52824_094279</name>
</gene>
<organism evidence="2 3">
    <name type="scientific">Brassica carinata</name>
    <name type="common">Ethiopian mustard</name>
    <name type="synonym">Abyssinian cabbage</name>
    <dbReference type="NCBI Taxonomy" id="52824"/>
    <lineage>
        <taxon>Eukaryota</taxon>
        <taxon>Viridiplantae</taxon>
        <taxon>Streptophyta</taxon>
        <taxon>Embryophyta</taxon>
        <taxon>Tracheophyta</taxon>
        <taxon>Spermatophyta</taxon>
        <taxon>Magnoliopsida</taxon>
        <taxon>eudicotyledons</taxon>
        <taxon>Gunneridae</taxon>
        <taxon>Pentapetalae</taxon>
        <taxon>rosids</taxon>
        <taxon>malvids</taxon>
        <taxon>Brassicales</taxon>
        <taxon>Brassicaceae</taxon>
        <taxon>Brassiceae</taxon>
        <taxon>Brassica</taxon>
    </lineage>
</organism>
<evidence type="ECO:0000313" key="2">
    <source>
        <dbReference type="EMBL" id="KAG2243879.1"/>
    </source>
</evidence>
<sequence>MEDVGKHVDDEMYSVRMAVHETLSTAERLIREADPSVKSTPSLRSHHMSYIQFSGIEDDNMEPVCFHQRKRSSEFNESVCSRTSRPRSSRRNRKKRRSEHHRHGFTQDSFTVLLENREQIRQSSESSLRKKRLKQSQDWTGARRVCWDGD</sequence>
<proteinExistence type="predicted"/>